<evidence type="ECO:0000313" key="2">
    <source>
        <dbReference type="Proteomes" id="UP000616151"/>
    </source>
</evidence>
<accession>A0ACC5QZT4</accession>
<gene>
    <name evidence="1" type="ORF">JHL16_05850</name>
</gene>
<dbReference type="Proteomes" id="UP000616151">
    <property type="component" value="Unassembled WGS sequence"/>
</dbReference>
<sequence length="117" mass="12979">MTVIPKDCGFSTALGVIGGKWKVEILCELQKTPRRFGRLRQLIPGISEKMLAQQLREMEADGLVRREVHDASPPKVVYSLTDHGNTLNDGVASLCQWGEGHLRRTHRAPSEPALHAV</sequence>
<reference evidence="1" key="1">
    <citation type="submission" date="2021-01" db="EMBL/GenBank/DDBJ databases">
        <authorList>
            <person name="Sun Q."/>
        </authorList>
    </citation>
    <scope>NUCLEOTIDE SEQUENCE</scope>
    <source>
        <strain evidence="1">YIM B02566</strain>
    </source>
</reference>
<keyword evidence="2" id="KW-1185">Reference proteome</keyword>
<organism evidence="1 2">
    <name type="scientific">Taklimakanibacter albus</name>
    <dbReference type="NCBI Taxonomy" id="2800327"/>
    <lineage>
        <taxon>Bacteria</taxon>
        <taxon>Pseudomonadati</taxon>
        <taxon>Pseudomonadota</taxon>
        <taxon>Alphaproteobacteria</taxon>
        <taxon>Hyphomicrobiales</taxon>
        <taxon>Aestuariivirgaceae</taxon>
        <taxon>Taklimakanibacter</taxon>
    </lineage>
</organism>
<evidence type="ECO:0000313" key="1">
    <source>
        <dbReference type="EMBL" id="MBK1865867.1"/>
    </source>
</evidence>
<name>A0ACC5QZT4_9HYPH</name>
<protein>
    <submittedName>
        <fullName evidence="1">Helix-turn-helix transcriptional regulator</fullName>
    </submittedName>
</protein>
<proteinExistence type="predicted"/>
<comment type="caution">
    <text evidence="1">The sequence shown here is derived from an EMBL/GenBank/DDBJ whole genome shotgun (WGS) entry which is preliminary data.</text>
</comment>
<dbReference type="EMBL" id="JAENHL010000006">
    <property type="protein sequence ID" value="MBK1865867.1"/>
    <property type="molecule type" value="Genomic_DNA"/>
</dbReference>